<comment type="caution">
    <text evidence="1">The sequence shown here is derived from an EMBL/GenBank/DDBJ whole genome shotgun (WGS) entry which is preliminary data.</text>
</comment>
<gene>
    <name evidence="1" type="ORF">QQ020_05150</name>
</gene>
<evidence type="ECO:0000313" key="2">
    <source>
        <dbReference type="Proteomes" id="UP001172083"/>
    </source>
</evidence>
<dbReference type="Proteomes" id="UP001172083">
    <property type="component" value="Unassembled WGS sequence"/>
</dbReference>
<sequence length="251" mass="28637">MCLILFSYNDHPAYKLVLAANRDEFYGRPTKNAGWWDDQPNLLGGKDLKEQGSWLAITRDGKFAAITNYRDPKHIKADAPTRGKLVTDFLLNDHTPEDYLKNLQESGSLYNGFNLIFGHQNEIFYYTNATNFYDKLAPGTYGLSNALLDTPWPKVVKGKNKFNNLLKANHDFPVEHAIKDLRDNHLAPDQELPDTGIGIEKERQLSSMFIEMSGYGTRCTTVITIDKQNEVRFKEVSYIPENDFSTSFKIS</sequence>
<dbReference type="PANTHER" id="PTHR17985:SF8">
    <property type="entry name" value="TRANSPORT AND GOLGI ORGANIZATION PROTEIN 2 HOMOLOG"/>
    <property type="match status" value="1"/>
</dbReference>
<dbReference type="PANTHER" id="PTHR17985">
    <property type="entry name" value="SER/THR-RICH PROTEIN T10 IN DGCR REGION"/>
    <property type="match status" value="1"/>
</dbReference>
<keyword evidence="2" id="KW-1185">Reference proteome</keyword>
<dbReference type="InterPro" id="IPR008551">
    <property type="entry name" value="TANGO2"/>
</dbReference>
<name>A0ABT8L126_9BACT</name>
<protein>
    <submittedName>
        <fullName evidence="1">NRDE family protein</fullName>
    </submittedName>
</protein>
<dbReference type="Pfam" id="PF05742">
    <property type="entry name" value="TANGO2"/>
    <property type="match status" value="1"/>
</dbReference>
<organism evidence="1 2">
    <name type="scientific">Agaribacillus aureus</name>
    <dbReference type="NCBI Taxonomy" id="3051825"/>
    <lineage>
        <taxon>Bacteria</taxon>
        <taxon>Pseudomonadati</taxon>
        <taxon>Bacteroidota</taxon>
        <taxon>Cytophagia</taxon>
        <taxon>Cytophagales</taxon>
        <taxon>Splendidivirgaceae</taxon>
        <taxon>Agaribacillus</taxon>
    </lineage>
</organism>
<dbReference type="EMBL" id="JAUJEB010000001">
    <property type="protein sequence ID" value="MDN5211422.1"/>
    <property type="molecule type" value="Genomic_DNA"/>
</dbReference>
<evidence type="ECO:0000313" key="1">
    <source>
        <dbReference type="EMBL" id="MDN5211422.1"/>
    </source>
</evidence>
<reference evidence="1" key="1">
    <citation type="submission" date="2023-06" db="EMBL/GenBank/DDBJ databases">
        <title>Genomic of Agaribacillus aureum.</title>
        <authorList>
            <person name="Wang G."/>
        </authorList>
    </citation>
    <scope>NUCLEOTIDE SEQUENCE</scope>
    <source>
        <strain evidence="1">BMA12</strain>
    </source>
</reference>
<proteinExistence type="predicted"/>
<dbReference type="RefSeq" id="WP_346756755.1">
    <property type="nucleotide sequence ID" value="NZ_JAUJEB010000001.1"/>
</dbReference>
<accession>A0ABT8L126</accession>